<name>A0A5C8KAY7_9BACT</name>
<dbReference type="RefSeq" id="WP_147921628.1">
    <property type="nucleotide sequence ID" value="NZ_VRTY01000031.1"/>
</dbReference>
<reference evidence="2 3" key="1">
    <citation type="submission" date="2019-08" db="EMBL/GenBank/DDBJ databases">
        <authorList>
            <person name="Shi S."/>
        </authorList>
    </citation>
    <scope>NUCLEOTIDE SEQUENCE [LARGE SCALE GENOMIC DNA]</scope>
    <source>
        <strain evidence="2 3">GY10130</strain>
    </source>
</reference>
<dbReference type="CDD" id="cd00761">
    <property type="entry name" value="Glyco_tranf_GTA_type"/>
    <property type="match status" value="1"/>
</dbReference>
<organism evidence="2 3">
    <name type="scientific">Pontibacter qinzhouensis</name>
    <dbReference type="NCBI Taxonomy" id="2603253"/>
    <lineage>
        <taxon>Bacteria</taxon>
        <taxon>Pseudomonadati</taxon>
        <taxon>Bacteroidota</taxon>
        <taxon>Cytophagia</taxon>
        <taxon>Cytophagales</taxon>
        <taxon>Hymenobacteraceae</taxon>
        <taxon>Pontibacter</taxon>
    </lineage>
</organism>
<evidence type="ECO:0000313" key="2">
    <source>
        <dbReference type="EMBL" id="TXK46964.1"/>
    </source>
</evidence>
<evidence type="ECO:0000313" key="3">
    <source>
        <dbReference type="Proteomes" id="UP000321926"/>
    </source>
</evidence>
<dbReference type="Pfam" id="PF00535">
    <property type="entry name" value="Glycos_transf_2"/>
    <property type="match status" value="1"/>
</dbReference>
<dbReference type="Proteomes" id="UP000321926">
    <property type="component" value="Unassembled WGS sequence"/>
</dbReference>
<dbReference type="InterPro" id="IPR001173">
    <property type="entry name" value="Glyco_trans_2-like"/>
</dbReference>
<evidence type="ECO:0000259" key="1">
    <source>
        <dbReference type="Pfam" id="PF00535"/>
    </source>
</evidence>
<protein>
    <submittedName>
        <fullName evidence="2">Glycosyltransferase family 2 protein</fullName>
    </submittedName>
</protein>
<dbReference type="AlphaFoldDB" id="A0A5C8KAY7"/>
<dbReference type="OrthoDB" id="1326385at2"/>
<sequence length="298" mass="33844">MSNIVLIIPTYGRNSLLERTLLSLSECHFPASYTKTIVIENGPKEQAEQVCKKFTNIKCEYQYTEIANKSSALNQVISSLQENTFIIFLDDDIRLSKDFLTSYAKAFEDSGDGFIYGGPLDIDYEKEPAKYYKTFLPMSAKGWKLKEGEDYKIFNIFGCNWAVSLNKLNLVGGFNPRFGPNSTTGATGQEHQVMFKLQDLGLDLCYVKEAKVWHYVPKERATIKFCLMRKYKGGISTGLLEPSKYSKTLLSFKIYKNVLSMIIYAILFSRSKFITKLFDSFHIAGIIKGLRLSKSTNA</sequence>
<dbReference type="EMBL" id="VRTY01000031">
    <property type="protein sequence ID" value="TXK46964.1"/>
    <property type="molecule type" value="Genomic_DNA"/>
</dbReference>
<feature type="domain" description="Glycosyltransferase 2-like" evidence="1">
    <location>
        <begin position="6"/>
        <end position="147"/>
    </location>
</feature>
<dbReference type="GO" id="GO:0016740">
    <property type="term" value="F:transferase activity"/>
    <property type="evidence" value="ECO:0007669"/>
    <property type="project" value="UniProtKB-KW"/>
</dbReference>
<gene>
    <name evidence="2" type="ORF">FVR03_10110</name>
</gene>
<proteinExistence type="predicted"/>
<keyword evidence="3" id="KW-1185">Reference proteome</keyword>
<keyword evidence="2" id="KW-0808">Transferase</keyword>
<accession>A0A5C8KAY7</accession>
<dbReference type="Gene3D" id="3.90.550.10">
    <property type="entry name" value="Spore Coat Polysaccharide Biosynthesis Protein SpsA, Chain A"/>
    <property type="match status" value="1"/>
</dbReference>
<comment type="caution">
    <text evidence="2">The sequence shown here is derived from an EMBL/GenBank/DDBJ whole genome shotgun (WGS) entry which is preliminary data.</text>
</comment>
<dbReference type="InterPro" id="IPR029044">
    <property type="entry name" value="Nucleotide-diphossugar_trans"/>
</dbReference>
<dbReference type="SUPFAM" id="SSF53448">
    <property type="entry name" value="Nucleotide-diphospho-sugar transferases"/>
    <property type="match status" value="1"/>
</dbReference>